<dbReference type="Proteomes" id="UP001143910">
    <property type="component" value="Unassembled WGS sequence"/>
</dbReference>
<organism evidence="1 2">
    <name type="scientific">Zarea fungicola</name>
    <dbReference type="NCBI Taxonomy" id="93591"/>
    <lineage>
        <taxon>Eukaryota</taxon>
        <taxon>Fungi</taxon>
        <taxon>Dikarya</taxon>
        <taxon>Ascomycota</taxon>
        <taxon>Pezizomycotina</taxon>
        <taxon>Sordariomycetes</taxon>
        <taxon>Hypocreomycetidae</taxon>
        <taxon>Hypocreales</taxon>
        <taxon>Cordycipitaceae</taxon>
        <taxon>Zarea</taxon>
    </lineage>
</organism>
<reference evidence="1" key="1">
    <citation type="submission" date="2022-08" db="EMBL/GenBank/DDBJ databases">
        <title>Genome Sequence of Lecanicillium fungicola.</title>
        <authorList>
            <person name="Buettner E."/>
        </authorList>
    </citation>
    <scope>NUCLEOTIDE SEQUENCE</scope>
    <source>
        <strain evidence="1">Babe33</strain>
    </source>
</reference>
<evidence type="ECO:0000313" key="1">
    <source>
        <dbReference type="EMBL" id="KAJ2968789.1"/>
    </source>
</evidence>
<comment type="caution">
    <text evidence="1">The sequence shown here is derived from an EMBL/GenBank/DDBJ whole genome shotgun (WGS) entry which is preliminary data.</text>
</comment>
<accession>A0ACC1MPP5</accession>
<protein>
    <submittedName>
        <fullName evidence="1">Uncharacterized protein</fullName>
    </submittedName>
</protein>
<name>A0ACC1MPP5_9HYPO</name>
<dbReference type="EMBL" id="JANJQO010001899">
    <property type="protein sequence ID" value="KAJ2968789.1"/>
    <property type="molecule type" value="Genomic_DNA"/>
</dbReference>
<evidence type="ECO:0000313" key="2">
    <source>
        <dbReference type="Proteomes" id="UP001143910"/>
    </source>
</evidence>
<keyword evidence="2" id="KW-1185">Reference proteome</keyword>
<gene>
    <name evidence="1" type="ORF">NQ176_g9007</name>
</gene>
<proteinExistence type="predicted"/>
<sequence length="125" mass="14171">MDWRTWIVNQVNGVDWTDNDEWENSAVFIAASFEERGELFTAVPERRDWTQRLYHQIANALLGVGRFSDSREAQVKARQIALRTVEFEQAEEAMNVRAEAEAAARKVATAALKTATPADNCERGQ</sequence>